<dbReference type="InterPro" id="IPR028094">
    <property type="entry name" value="RTC4_C"/>
</dbReference>
<keyword evidence="3" id="KW-1185">Reference proteome</keyword>
<evidence type="ECO:0000313" key="3">
    <source>
        <dbReference type="Proteomes" id="UP000789405"/>
    </source>
</evidence>
<evidence type="ECO:0000259" key="1">
    <source>
        <dbReference type="Pfam" id="PF14474"/>
    </source>
</evidence>
<accession>A0A9N9JVA9</accession>
<proteinExistence type="predicted"/>
<feature type="domain" description="Restriction of telomere capping protein 4 C-terminal" evidence="1">
    <location>
        <begin position="1"/>
        <end position="39"/>
    </location>
</feature>
<gene>
    <name evidence="2" type="ORF">DERYTH_LOCUS22328</name>
</gene>
<dbReference type="EMBL" id="CAJVPY010030703">
    <property type="protein sequence ID" value="CAG8795714.1"/>
    <property type="molecule type" value="Genomic_DNA"/>
</dbReference>
<sequence>EVLVPETTLYLISQDKDGLELEFAREIMEGSADLGDYVHSE</sequence>
<protein>
    <submittedName>
        <fullName evidence="2">27_t:CDS:1</fullName>
    </submittedName>
</protein>
<dbReference type="Proteomes" id="UP000789405">
    <property type="component" value="Unassembled WGS sequence"/>
</dbReference>
<dbReference type="OrthoDB" id="128308at2759"/>
<dbReference type="AlphaFoldDB" id="A0A9N9JVA9"/>
<name>A0A9N9JVA9_9GLOM</name>
<comment type="caution">
    <text evidence="2">The sequence shown here is derived from an EMBL/GenBank/DDBJ whole genome shotgun (WGS) entry which is preliminary data.</text>
</comment>
<organism evidence="2 3">
    <name type="scientific">Dentiscutata erythropus</name>
    <dbReference type="NCBI Taxonomy" id="1348616"/>
    <lineage>
        <taxon>Eukaryota</taxon>
        <taxon>Fungi</taxon>
        <taxon>Fungi incertae sedis</taxon>
        <taxon>Mucoromycota</taxon>
        <taxon>Glomeromycotina</taxon>
        <taxon>Glomeromycetes</taxon>
        <taxon>Diversisporales</taxon>
        <taxon>Gigasporaceae</taxon>
        <taxon>Dentiscutata</taxon>
    </lineage>
</organism>
<dbReference type="Pfam" id="PF14474">
    <property type="entry name" value="RTC4"/>
    <property type="match status" value="1"/>
</dbReference>
<evidence type="ECO:0000313" key="2">
    <source>
        <dbReference type="EMBL" id="CAG8795714.1"/>
    </source>
</evidence>
<feature type="non-terminal residue" evidence="2">
    <location>
        <position position="1"/>
    </location>
</feature>
<reference evidence="2" key="1">
    <citation type="submission" date="2021-06" db="EMBL/GenBank/DDBJ databases">
        <authorList>
            <person name="Kallberg Y."/>
            <person name="Tangrot J."/>
            <person name="Rosling A."/>
        </authorList>
    </citation>
    <scope>NUCLEOTIDE SEQUENCE</scope>
    <source>
        <strain evidence="2">MA453B</strain>
    </source>
</reference>